<dbReference type="Proteomes" id="UP000238137">
    <property type="component" value="Unassembled WGS sequence"/>
</dbReference>
<dbReference type="InterPro" id="IPR036388">
    <property type="entry name" value="WH-like_DNA-bd_sf"/>
</dbReference>
<feature type="domain" description="HTH luxR-type" evidence="4">
    <location>
        <begin position="140"/>
        <end position="197"/>
    </location>
</feature>
<keyword evidence="3" id="KW-0804">Transcription</keyword>
<dbReference type="InterPro" id="IPR005143">
    <property type="entry name" value="TF_LuxR_autoind-bd_dom"/>
</dbReference>
<dbReference type="EMBL" id="PXNQ02000008">
    <property type="protein sequence ID" value="RNF33878.1"/>
    <property type="molecule type" value="Genomic_DNA"/>
</dbReference>
<evidence type="ECO:0000313" key="6">
    <source>
        <dbReference type="Proteomes" id="UP000238137"/>
    </source>
</evidence>
<organism evidence="5 6">
    <name type="scientific">Paracoccus methylarcula</name>
    <dbReference type="NCBI Taxonomy" id="72022"/>
    <lineage>
        <taxon>Bacteria</taxon>
        <taxon>Pseudomonadati</taxon>
        <taxon>Pseudomonadota</taxon>
        <taxon>Alphaproteobacteria</taxon>
        <taxon>Rhodobacterales</taxon>
        <taxon>Paracoccaceae</taxon>
        <taxon>Paracoccus</taxon>
    </lineage>
</organism>
<dbReference type="GO" id="GO:0003677">
    <property type="term" value="F:DNA binding"/>
    <property type="evidence" value="ECO:0007669"/>
    <property type="project" value="UniProtKB-KW"/>
</dbReference>
<dbReference type="Pfam" id="PF03472">
    <property type="entry name" value="Autoind_bind"/>
    <property type="match status" value="1"/>
</dbReference>
<protein>
    <submittedName>
        <fullName evidence="5">LuxR family transcriptional regulator</fullName>
    </submittedName>
</protein>
<sequence>MTARAEISVALKKLGVIAPAGYFVALHIRHAAPLMQFQTYPEDWTEFYSRNGFALRDPVMAWGFSATGACRWSALPVPDPFGIMRAAADHGLTHGLTVSHGPIASRSIAGLTNGEREFSDGEIDRASAIIRQLHAITEPPAGLTRAQKDALRRIADGDRHAEAAAKLGITESAFKARLISTRKRLMARTTAEALQRAQEYRLL</sequence>
<keyword evidence="1" id="KW-0805">Transcription regulation</keyword>
<reference evidence="5" key="1">
    <citation type="submission" date="2018-05" db="EMBL/GenBank/DDBJ databases">
        <title>Reclassification of Methylarcula marina and Methylarcula terricola as Paracoccus methylarcula sp.nov., comb.nov. and Paracoccus terricola comb.nov.</title>
        <authorList>
            <person name="Shmareva M.N."/>
            <person name="Doronina N.V."/>
            <person name="Vasilenko O.V."/>
            <person name="Tarlachkov S.V."/>
            <person name="Trotsenko Y.A."/>
        </authorList>
    </citation>
    <scope>NUCLEOTIDE SEQUENCE [LARGE SCALE GENOMIC DNA]</scope>
    <source>
        <strain evidence="5">VKM B-2159</strain>
    </source>
</reference>
<evidence type="ECO:0000313" key="5">
    <source>
        <dbReference type="EMBL" id="RNF33878.1"/>
    </source>
</evidence>
<dbReference type="InterPro" id="IPR036693">
    <property type="entry name" value="TF_LuxR_autoind-bd_dom_sf"/>
</dbReference>
<dbReference type="GO" id="GO:0006355">
    <property type="term" value="P:regulation of DNA-templated transcription"/>
    <property type="evidence" value="ECO:0007669"/>
    <property type="project" value="InterPro"/>
</dbReference>
<dbReference type="SMART" id="SM00421">
    <property type="entry name" value="HTH_LUXR"/>
    <property type="match status" value="1"/>
</dbReference>
<dbReference type="Gene3D" id="3.30.450.80">
    <property type="entry name" value="Transcription factor LuxR-like, autoinducer-binding domain"/>
    <property type="match status" value="1"/>
</dbReference>
<accession>A0A3R7Q1R1</accession>
<evidence type="ECO:0000259" key="4">
    <source>
        <dbReference type="SMART" id="SM00421"/>
    </source>
</evidence>
<dbReference type="OrthoDB" id="7826109at2"/>
<dbReference type="InterPro" id="IPR000792">
    <property type="entry name" value="Tscrpt_reg_LuxR_C"/>
</dbReference>
<dbReference type="Gene3D" id="1.10.10.10">
    <property type="entry name" value="Winged helix-like DNA-binding domain superfamily/Winged helix DNA-binding domain"/>
    <property type="match status" value="1"/>
</dbReference>
<evidence type="ECO:0000256" key="1">
    <source>
        <dbReference type="ARBA" id="ARBA00023015"/>
    </source>
</evidence>
<dbReference type="AlphaFoldDB" id="A0A3R7Q1R1"/>
<evidence type="ECO:0000256" key="2">
    <source>
        <dbReference type="ARBA" id="ARBA00023125"/>
    </source>
</evidence>
<dbReference type="SUPFAM" id="SSF46894">
    <property type="entry name" value="C-terminal effector domain of the bipartite response regulators"/>
    <property type="match status" value="1"/>
</dbReference>
<name>A0A3R7Q1R1_9RHOB</name>
<proteinExistence type="predicted"/>
<evidence type="ECO:0000256" key="3">
    <source>
        <dbReference type="ARBA" id="ARBA00023163"/>
    </source>
</evidence>
<dbReference type="SUPFAM" id="SSF75516">
    <property type="entry name" value="Pheromone-binding domain of LuxR-like quorum-sensing transcription factors"/>
    <property type="match status" value="1"/>
</dbReference>
<keyword evidence="2" id="KW-0238">DNA-binding</keyword>
<gene>
    <name evidence="5" type="ORF">A7A09_013190</name>
</gene>
<comment type="caution">
    <text evidence="5">The sequence shown here is derived from an EMBL/GenBank/DDBJ whole genome shotgun (WGS) entry which is preliminary data.</text>
</comment>
<dbReference type="InterPro" id="IPR016032">
    <property type="entry name" value="Sig_transdc_resp-reg_C-effctor"/>
</dbReference>
<dbReference type="RefSeq" id="WP_106691848.1">
    <property type="nucleotide sequence ID" value="NZ_PXNQ02000008.1"/>
</dbReference>
<keyword evidence="6" id="KW-1185">Reference proteome</keyword>